<keyword evidence="3" id="KW-1185">Reference proteome</keyword>
<dbReference type="Proteomes" id="UP001498238">
    <property type="component" value="Unassembled WGS sequence"/>
</dbReference>
<accession>A0ABN0SIC0</accession>
<comment type="caution">
    <text evidence="2">The sequence shown here is derived from an EMBL/GenBank/DDBJ whole genome shotgun (WGS) entry which is preliminary data.</text>
</comment>
<dbReference type="SUPFAM" id="SSF46785">
    <property type="entry name" value="Winged helix' DNA-binding domain"/>
    <property type="match status" value="1"/>
</dbReference>
<proteinExistence type="predicted"/>
<evidence type="ECO:0000313" key="3">
    <source>
        <dbReference type="Proteomes" id="UP001498238"/>
    </source>
</evidence>
<dbReference type="PANTHER" id="PTHR39515:SF2">
    <property type="entry name" value="HTH-TYPE TRANSCRIPTIONAL REGULATOR RV0880"/>
    <property type="match status" value="1"/>
</dbReference>
<name>A0ABN0SIC0_9MICO</name>
<reference evidence="2 3" key="1">
    <citation type="submission" date="2024-01" db="EMBL/GenBank/DDBJ databases">
        <title>Characterization of antibiotic resistant novel bacterial strains and their environmental applications.</title>
        <authorList>
            <person name="Manzoor S."/>
            <person name="Abbas S."/>
            <person name="Arshad M."/>
            <person name="Ahmed I."/>
        </authorList>
    </citation>
    <scope>NUCLEOTIDE SEQUENCE [LARGE SCALE GENOMIC DNA]</scope>
    <source>
        <strain evidence="2 3">NCCP-602</strain>
    </source>
</reference>
<protein>
    <recommendedName>
        <fullName evidence="1">HTH marR-type domain-containing protein</fullName>
    </recommendedName>
</protein>
<dbReference type="Pfam" id="PF12802">
    <property type="entry name" value="MarR_2"/>
    <property type="match status" value="1"/>
</dbReference>
<organism evidence="2 3">
    <name type="scientific">Brevibacterium metallidurans</name>
    <dbReference type="NCBI Taxonomy" id="1482676"/>
    <lineage>
        <taxon>Bacteria</taxon>
        <taxon>Bacillati</taxon>
        <taxon>Actinomycetota</taxon>
        <taxon>Actinomycetes</taxon>
        <taxon>Micrococcales</taxon>
        <taxon>Brevibacteriaceae</taxon>
        <taxon>Brevibacterium</taxon>
    </lineage>
</organism>
<dbReference type="RefSeq" id="WP_339391147.1">
    <property type="nucleotide sequence ID" value="NZ_BAAAAF010000001.1"/>
</dbReference>
<dbReference type="PANTHER" id="PTHR39515">
    <property type="entry name" value="CONSERVED PROTEIN"/>
    <property type="match status" value="1"/>
</dbReference>
<dbReference type="EMBL" id="BAAAAF010000001">
    <property type="protein sequence ID" value="GAA0034144.1"/>
    <property type="molecule type" value="Genomic_DNA"/>
</dbReference>
<dbReference type="InterPro" id="IPR036388">
    <property type="entry name" value="WH-like_DNA-bd_sf"/>
</dbReference>
<sequence>MTPGPDPARAELLALLGVVAPFRRTVVARTREKAGLPQLSEAQVEVLRAVDRSGTATPREIAELLAMAPSTVSNLLRPLLAAELLQQLPVPGDQRSKSLSVTALARDQLARFDAAAAEVLSEASAALSAADRAVLGEAAGALERLLAEVRDR</sequence>
<evidence type="ECO:0000259" key="1">
    <source>
        <dbReference type="PROSITE" id="PS50995"/>
    </source>
</evidence>
<dbReference type="PROSITE" id="PS50995">
    <property type="entry name" value="HTH_MARR_2"/>
    <property type="match status" value="1"/>
</dbReference>
<feature type="domain" description="HTH marR-type" evidence="1">
    <location>
        <begin position="9"/>
        <end position="151"/>
    </location>
</feature>
<evidence type="ECO:0000313" key="2">
    <source>
        <dbReference type="EMBL" id="GAA0034144.1"/>
    </source>
</evidence>
<dbReference type="InterPro" id="IPR052526">
    <property type="entry name" value="HTH-type_Bedaq_tolerance"/>
</dbReference>
<dbReference type="Gene3D" id="1.10.10.10">
    <property type="entry name" value="Winged helix-like DNA-binding domain superfamily/Winged helix DNA-binding domain"/>
    <property type="match status" value="1"/>
</dbReference>
<dbReference type="InterPro" id="IPR036390">
    <property type="entry name" value="WH_DNA-bd_sf"/>
</dbReference>
<gene>
    <name evidence="2" type="ORF">NCCP602_01050</name>
</gene>
<dbReference type="InterPro" id="IPR000835">
    <property type="entry name" value="HTH_MarR-typ"/>
</dbReference>
<dbReference type="SMART" id="SM00347">
    <property type="entry name" value="HTH_MARR"/>
    <property type="match status" value="1"/>
</dbReference>